<dbReference type="Proteomes" id="UP000095286">
    <property type="component" value="Unplaced"/>
</dbReference>
<organism evidence="1 2">
    <name type="scientific">Rhabditophanes sp. KR3021</name>
    <dbReference type="NCBI Taxonomy" id="114890"/>
    <lineage>
        <taxon>Eukaryota</taxon>
        <taxon>Metazoa</taxon>
        <taxon>Ecdysozoa</taxon>
        <taxon>Nematoda</taxon>
        <taxon>Chromadorea</taxon>
        <taxon>Rhabditida</taxon>
        <taxon>Tylenchina</taxon>
        <taxon>Panagrolaimomorpha</taxon>
        <taxon>Strongyloidoidea</taxon>
        <taxon>Alloionematidae</taxon>
        <taxon>Rhabditophanes</taxon>
    </lineage>
</organism>
<protein>
    <submittedName>
        <fullName evidence="2">MFS domain-containing protein</fullName>
    </submittedName>
</protein>
<proteinExistence type="predicted"/>
<dbReference type="WBParaSite" id="RSKR_0000742200.1">
    <property type="protein sequence ID" value="RSKR_0000742200.1"/>
    <property type="gene ID" value="RSKR_0000742200"/>
</dbReference>
<sequence length="599" mass="67512">MGTLTEKELIVVGNKLTDLDETESLVSDEGELDSLVVEDPEPSDILSSDIPRPSTFNDNEYGHFQYLGKYIFIFLIIYEFQLLFLMGNITFLIYGAAMPKIVSCGSHTINQTMSDFGCGQFMELQRRTSCLPQVEAQFESLQFEFMEYCDNATFIKQWGTSFQMLGMMIGSTFAGQWSDAHGRVKILKWCITLMFIFNFISSFATGSKMFIAIRFFGSIAIGGNAAVMHVLLLEYLPKNHRVWLSTIFSFSPNFIIFAGIAWYASNWRFLMQIVGAIGVMCLIMMQYIREPVRWLVQKGRLDDARESMYYIDSLSDKLDHDRKKDIDEYIALEGLKRNRVETRKKKCGYTHLFITAKYASYSLFFAYSALVGCFINYAIIFNLEKLSGSIYMNNVYLGLIRWFFNAFVGGLDFFVDKFGRLACHSMAMLTIISSLGIVLIDIFVPFASPMIGRISTLVALSMCSQIFVSNSISITELYPTSIRNIAVSFQAAFARIGSIVSPFLFSLSPVWIGLPYAVMVVMSVVDLIGLFAIVPETKGNPLKDHLPDKSEWMFGSKHKELKALALLEKNAVVAPVGTDADGEDEADRGKTTRACDRVV</sequence>
<name>A0AC35U4E3_9BILA</name>
<evidence type="ECO:0000313" key="1">
    <source>
        <dbReference type="Proteomes" id="UP000095286"/>
    </source>
</evidence>
<evidence type="ECO:0000313" key="2">
    <source>
        <dbReference type="WBParaSite" id="RSKR_0000742200.1"/>
    </source>
</evidence>
<reference evidence="2" key="1">
    <citation type="submission" date="2016-11" db="UniProtKB">
        <authorList>
            <consortium name="WormBaseParasite"/>
        </authorList>
    </citation>
    <scope>IDENTIFICATION</scope>
    <source>
        <strain evidence="2">KR3021</strain>
    </source>
</reference>
<accession>A0AC35U4E3</accession>